<dbReference type="InterPro" id="IPR021136">
    <property type="entry name" value="Flagellar_hook_control-like_C"/>
</dbReference>
<feature type="compositionally biased region" description="Polar residues" evidence="1">
    <location>
        <begin position="158"/>
        <end position="183"/>
    </location>
</feature>
<dbReference type="EMBL" id="MTHD01000001">
    <property type="protein sequence ID" value="OMG56824.1"/>
    <property type="molecule type" value="Genomic_DNA"/>
</dbReference>
<protein>
    <recommendedName>
        <fullName evidence="2">Flagellar hook-length control protein-like C-terminal domain-containing protein</fullName>
    </recommendedName>
</protein>
<dbReference type="Pfam" id="PF02120">
    <property type="entry name" value="Flg_hook"/>
    <property type="match status" value="1"/>
</dbReference>
<reference evidence="3 4" key="1">
    <citation type="submission" date="2016-10" db="EMBL/GenBank/DDBJ databases">
        <title>Alkaliphiles isolated from bioreactors.</title>
        <authorList>
            <person name="Salah Z."/>
            <person name="Rout S.P."/>
            <person name="Humphreys P.N."/>
        </authorList>
    </citation>
    <scope>NUCLEOTIDE SEQUENCE [LARGE SCALE GENOMIC DNA]</scope>
    <source>
        <strain evidence="3 4">ZS02</strain>
    </source>
</reference>
<sequence length="313" mass="33360">MLPNGSYRATVGQRDVTLALPFSAKPGDSLELEVAESDGKLTLAFVANRADTPAKSGDPSVPTSLSSAGKLIGDLMQGIDGEGKRAPAAPLNGNQALVATMPRDGAQLAPMLKQALTQSGMFYEAHQARWVAGQLPTEQLRQEPQGRLVAEASGLGSPGQTDKSGVNQQVVSREAASPQQFQPQGGIPRDIAPIVQQQLDGLASQNFAWQGQIWPGQKMWWEIGENPEDRNLVGEEATARWHTRLKLTLPQLGGIDARLHLQPGGELGIRILSNTSEGEGRLREGVTALQNQLAAAGLNVRQILIDHDPGTES</sequence>
<dbReference type="AlphaFoldDB" id="A0A1R1IDQ7"/>
<dbReference type="Gene3D" id="3.30.750.140">
    <property type="match status" value="1"/>
</dbReference>
<accession>A0A1R1IDQ7</accession>
<dbReference type="InterPro" id="IPR038610">
    <property type="entry name" value="FliK-like_C_sf"/>
</dbReference>
<evidence type="ECO:0000256" key="1">
    <source>
        <dbReference type="SAM" id="MobiDB-lite"/>
    </source>
</evidence>
<evidence type="ECO:0000313" key="4">
    <source>
        <dbReference type="Proteomes" id="UP000187526"/>
    </source>
</evidence>
<name>A0A1R1IDQ7_9RHOO</name>
<feature type="region of interest" description="Disordered" evidence="1">
    <location>
        <begin position="152"/>
        <end position="185"/>
    </location>
</feature>
<evidence type="ECO:0000259" key="2">
    <source>
        <dbReference type="Pfam" id="PF02120"/>
    </source>
</evidence>
<keyword evidence="4" id="KW-1185">Reference proteome</keyword>
<evidence type="ECO:0000313" key="3">
    <source>
        <dbReference type="EMBL" id="OMG56824.1"/>
    </source>
</evidence>
<dbReference type="Proteomes" id="UP000187526">
    <property type="component" value="Unassembled WGS sequence"/>
</dbReference>
<feature type="domain" description="Flagellar hook-length control protein-like C-terminal" evidence="2">
    <location>
        <begin position="235"/>
        <end position="310"/>
    </location>
</feature>
<dbReference type="STRING" id="418702.BJN45_04280"/>
<organism evidence="3 4">
    <name type="scientific">Azonexus hydrophilus</name>
    <dbReference type="NCBI Taxonomy" id="418702"/>
    <lineage>
        <taxon>Bacteria</taxon>
        <taxon>Pseudomonadati</taxon>
        <taxon>Pseudomonadota</taxon>
        <taxon>Betaproteobacteria</taxon>
        <taxon>Rhodocyclales</taxon>
        <taxon>Azonexaceae</taxon>
        <taxon>Azonexus</taxon>
    </lineage>
</organism>
<comment type="caution">
    <text evidence="3">The sequence shown here is derived from an EMBL/GenBank/DDBJ whole genome shotgun (WGS) entry which is preliminary data.</text>
</comment>
<proteinExistence type="predicted"/>
<dbReference type="RefSeq" id="WP_076092349.1">
    <property type="nucleotide sequence ID" value="NZ_MTHD01000001.1"/>
</dbReference>
<gene>
    <name evidence="3" type="ORF">BJN45_04280</name>
</gene>